<dbReference type="PANTHER" id="PTHR10671:SF34">
    <property type="entry name" value="PROTEIN NKG7"/>
    <property type="match status" value="1"/>
</dbReference>
<evidence type="ECO:0000256" key="2">
    <source>
        <dbReference type="ARBA" id="ARBA00022692"/>
    </source>
</evidence>
<feature type="transmembrane region" description="Helical" evidence="6">
    <location>
        <begin position="12"/>
        <end position="35"/>
    </location>
</feature>
<feature type="compositionally biased region" description="Polar residues" evidence="5">
    <location>
        <begin position="274"/>
        <end position="284"/>
    </location>
</feature>
<comment type="caution">
    <text evidence="7">The sequence shown here is derived from an EMBL/GenBank/DDBJ whole genome shotgun (WGS) entry which is preliminary data.</text>
</comment>
<evidence type="ECO:0000313" key="7">
    <source>
        <dbReference type="EMBL" id="CAL1542169.1"/>
    </source>
</evidence>
<feature type="compositionally biased region" description="Basic and acidic residues" evidence="5">
    <location>
        <begin position="291"/>
        <end position="300"/>
    </location>
</feature>
<evidence type="ECO:0000256" key="1">
    <source>
        <dbReference type="ARBA" id="ARBA00004141"/>
    </source>
</evidence>
<sequence>MAASKCDLFYSFGLLCCVSGVILMFVGAGTAYWMINSNGPESVGLFVRCNYETCIPITANEQETATKAVMSTGIVLGALATTLAFTFLIRFTSISPTSKRIPFLSCLLSMTGGLLGTSGVCIYAVGISDPFNTRFDFVYSMQYGYSFALSIAGSILLFVSGALTWFGACRIVKASQPRSGQELTNRGHLVAVANMRASTVHFAPYSLDAPPRYDTICQGYGMLGFDPKQFPPPPDYFTSHQGPAPPPYSANSSSSHPTSELPAPTGNTKHDGGQTMQSPATHVSLTEAGELSDKTDSSQT</sequence>
<dbReference type="Pfam" id="PF00822">
    <property type="entry name" value="PMP22_Claudin"/>
    <property type="match status" value="1"/>
</dbReference>
<evidence type="ECO:0000256" key="3">
    <source>
        <dbReference type="ARBA" id="ARBA00022989"/>
    </source>
</evidence>
<dbReference type="Gene3D" id="1.20.140.150">
    <property type="match status" value="1"/>
</dbReference>
<feature type="region of interest" description="Disordered" evidence="5">
    <location>
        <begin position="231"/>
        <end position="300"/>
    </location>
</feature>
<feature type="transmembrane region" description="Helical" evidence="6">
    <location>
        <begin position="145"/>
        <end position="168"/>
    </location>
</feature>
<feature type="transmembrane region" description="Helical" evidence="6">
    <location>
        <begin position="101"/>
        <end position="125"/>
    </location>
</feature>
<proteinExistence type="predicted"/>
<feature type="compositionally biased region" description="Low complexity" evidence="5">
    <location>
        <begin position="249"/>
        <end position="259"/>
    </location>
</feature>
<dbReference type="Proteomes" id="UP001497497">
    <property type="component" value="Unassembled WGS sequence"/>
</dbReference>
<keyword evidence="3 6" id="KW-1133">Transmembrane helix</keyword>
<dbReference type="EMBL" id="CAXITT010000474">
    <property type="protein sequence ID" value="CAL1542169.1"/>
    <property type="molecule type" value="Genomic_DNA"/>
</dbReference>
<protein>
    <submittedName>
        <fullName evidence="7">Uncharacterized protein</fullName>
    </submittedName>
</protein>
<evidence type="ECO:0000313" key="8">
    <source>
        <dbReference type="Proteomes" id="UP001497497"/>
    </source>
</evidence>
<keyword evidence="4 6" id="KW-0472">Membrane</keyword>
<evidence type="ECO:0000256" key="5">
    <source>
        <dbReference type="SAM" id="MobiDB-lite"/>
    </source>
</evidence>
<accession>A0AAV2I639</accession>
<organism evidence="7 8">
    <name type="scientific">Lymnaea stagnalis</name>
    <name type="common">Great pond snail</name>
    <name type="synonym">Helix stagnalis</name>
    <dbReference type="NCBI Taxonomy" id="6523"/>
    <lineage>
        <taxon>Eukaryota</taxon>
        <taxon>Metazoa</taxon>
        <taxon>Spiralia</taxon>
        <taxon>Lophotrochozoa</taxon>
        <taxon>Mollusca</taxon>
        <taxon>Gastropoda</taxon>
        <taxon>Heterobranchia</taxon>
        <taxon>Euthyneura</taxon>
        <taxon>Panpulmonata</taxon>
        <taxon>Hygrophila</taxon>
        <taxon>Lymnaeoidea</taxon>
        <taxon>Lymnaeidae</taxon>
        <taxon>Lymnaea</taxon>
    </lineage>
</organism>
<dbReference type="InterPro" id="IPR050579">
    <property type="entry name" value="PMP-22/EMP/MP20-like"/>
</dbReference>
<feature type="transmembrane region" description="Helical" evidence="6">
    <location>
        <begin position="68"/>
        <end position="89"/>
    </location>
</feature>
<dbReference type="AlphaFoldDB" id="A0AAV2I639"/>
<dbReference type="PANTHER" id="PTHR10671">
    <property type="entry name" value="EPITHELIAL MEMBRANE PROTEIN-RELATED"/>
    <property type="match status" value="1"/>
</dbReference>
<evidence type="ECO:0000256" key="6">
    <source>
        <dbReference type="SAM" id="Phobius"/>
    </source>
</evidence>
<gene>
    <name evidence="7" type="ORF">GSLYS_00015775001</name>
</gene>
<comment type="subcellular location">
    <subcellularLocation>
        <location evidence="1">Membrane</location>
        <topology evidence="1">Multi-pass membrane protein</topology>
    </subcellularLocation>
</comment>
<name>A0AAV2I639_LYMST</name>
<dbReference type="InterPro" id="IPR004031">
    <property type="entry name" value="PMP22/EMP/MP20/Claudin"/>
</dbReference>
<keyword evidence="8" id="KW-1185">Reference proteome</keyword>
<dbReference type="GO" id="GO:0005886">
    <property type="term" value="C:plasma membrane"/>
    <property type="evidence" value="ECO:0007669"/>
    <property type="project" value="TreeGrafter"/>
</dbReference>
<keyword evidence="2 6" id="KW-0812">Transmembrane</keyword>
<evidence type="ECO:0000256" key="4">
    <source>
        <dbReference type="ARBA" id="ARBA00023136"/>
    </source>
</evidence>
<reference evidence="7 8" key="1">
    <citation type="submission" date="2024-04" db="EMBL/GenBank/DDBJ databases">
        <authorList>
            <consortium name="Genoscope - CEA"/>
            <person name="William W."/>
        </authorList>
    </citation>
    <scope>NUCLEOTIDE SEQUENCE [LARGE SCALE GENOMIC DNA]</scope>
</reference>